<dbReference type="EMBL" id="JANPWB010000012">
    <property type="protein sequence ID" value="KAJ1114208.1"/>
    <property type="molecule type" value="Genomic_DNA"/>
</dbReference>
<gene>
    <name evidence="2" type="ORF">NDU88_002447</name>
</gene>
<evidence type="ECO:0000256" key="1">
    <source>
        <dbReference type="SAM" id="MobiDB-lite"/>
    </source>
</evidence>
<accession>A0AAV7NM22</accession>
<proteinExistence type="predicted"/>
<feature type="region of interest" description="Disordered" evidence="1">
    <location>
        <begin position="80"/>
        <end position="105"/>
    </location>
</feature>
<dbReference type="AlphaFoldDB" id="A0AAV7NM22"/>
<evidence type="ECO:0000313" key="2">
    <source>
        <dbReference type="EMBL" id="KAJ1114208.1"/>
    </source>
</evidence>
<dbReference type="Proteomes" id="UP001066276">
    <property type="component" value="Chromosome 8"/>
</dbReference>
<evidence type="ECO:0000313" key="3">
    <source>
        <dbReference type="Proteomes" id="UP001066276"/>
    </source>
</evidence>
<name>A0AAV7NM22_PLEWA</name>
<protein>
    <submittedName>
        <fullName evidence="2">Uncharacterized protein</fullName>
    </submittedName>
</protein>
<reference evidence="2" key="1">
    <citation type="journal article" date="2022" name="bioRxiv">
        <title>Sequencing and chromosome-scale assembly of the giantPleurodeles waltlgenome.</title>
        <authorList>
            <person name="Brown T."/>
            <person name="Elewa A."/>
            <person name="Iarovenko S."/>
            <person name="Subramanian E."/>
            <person name="Araus A.J."/>
            <person name="Petzold A."/>
            <person name="Susuki M."/>
            <person name="Suzuki K.-i.T."/>
            <person name="Hayashi T."/>
            <person name="Toyoda A."/>
            <person name="Oliveira C."/>
            <person name="Osipova E."/>
            <person name="Leigh N.D."/>
            <person name="Simon A."/>
            <person name="Yun M.H."/>
        </authorList>
    </citation>
    <scope>NUCLEOTIDE SEQUENCE</scope>
    <source>
        <strain evidence="2">20211129_DDA</strain>
        <tissue evidence="2">Liver</tissue>
    </source>
</reference>
<sequence length="225" mass="24028">MSVYLALSRALSCGEAGAVTRSVLPPLLGKACTAHRSAMMPPPACGSPYCACARLAGRRGPSWEIDSFEPLPAAHHQLPGKRRRCGCGRSTRPAPGGKLPPASDLTAPIEGPWDGSFPLCQAAVSRLSRGIRRVFLYRGSAPGQLVCDFPFREGACKDVRGSSAGSVVWTPNQFSRFTAPGARINCAFTCHQFTAREGLTATSTASRASVNRVNLFRNCKHLLEQ</sequence>
<keyword evidence="3" id="KW-1185">Reference proteome</keyword>
<comment type="caution">
    <text evidence="2">The sequence shown here is derived from an EMBL/GenBank/DDBJ whole genome shotgun (WGS) entry which is preliminary data.</text>
</comment>
<organism evidence="2 3">
    <name type="scientific">Pleurodeles waltl</name>
    <name type="common">Iberian ribbed newt</name>
    <dbReference type="NCBI Taxonomy" id="8319"/>
    <lineage>
        <taxon>Eukaryota</taxon>
        <taxon>Metazoa</taxon>
        <taxon>Chordata</taxon>
        <taxon>Craniata</taxon>
        <taxon>Vertebrata</taxon>
        <taxon>Euteleostomi</taxon>
        <taxon>Amphibia</taxon>
        <taxon>Batrachia</taxon>
        <taxon>Caudata</taxon>
        <taxon>Salamandroidea</taxon>
        <taxon>Salamandridae</taxon>
        <taxon>Pleurodelinae</taxon>
        <taxon>Pleurodeles</taxon>
    </lineage>
</organism>